<dbReference type="EMBL" id="CP025096">
    <property type="protein sequence ID" value="AUD07054.1"/>
    <property type="molecule type" value="Genomic_DNA"/>
</dbReference>
<dbReference type="Proteomes" id="UP000232883">
    <property type="component" value="Chromosome"/>
</dbReference>
<proteinExistence type="predicted"/>
<evidence type="ECO:0000259" key="1">
    <source>
        <dbReference type="Pfam" id="PF18798"/>
    </source>
</evidence>
<dbReference type="AlphaFoldDB" id="A0A2K8ZB30"/>
<dbReference type="RefSeq" id="WP_100993622.1">
    <property type="nucleotide sequence ID" value="NZ_CP025096.1"/>
</dbReference>
<keyword evidence="3" id="KW-1185">Reference proteome</keyword>
<dbReference type="Pfam" id="PF18798">
    <property type="entry name" value="LPD3"/>
    <property type="match status" value="1"/>
</dbReference>
<gene>
    <name evidence="2" type="ORF">CWM47_37695</name>
</gene>
<dbReference type="InterPro" id="IPR040824">
    <property type="entry name" value="LPD3"/>
</dbReference>
<accession>A0A2K8ZB30</accession>
<dbReference type="KEGG" id="spir:CWM47_37695"/>
<name>A0A2K8ZB30_9BACT</name>
<protein>
    <recommendedName>
        <fullName evidence="1">Large polyvalent protein-associated domain-containing protein</fullName>
    </recommendedName>
</protein>
<dbReference type="OrthoDB" id="959652at2"/>
<sequence>MDLGQLRKTILEKVKDEIINQKISVYRDELQASIEFNISGIKECINQPCSTHVFITKLDLIADHLIESLTAAEYIGYTSYQTHPKEHVLGYHYFKTQMGGVTLYFNVQFTIQKKLVLYSITEKAYI</sequence>
<evidence type="ECO:0000313" key="3">
    <source>
        <dbReference type="Proteomes" id="UP000232883"/>
    </source>
</evidence>
<feature type="domain" description="Large polyvalent protein-associated" evidence="1">
    <location>
        <begin position="2"/>
        <end position="100"/>
    </location>
</feature>
<organism evidence="2 3">
    <name type="scientific">Spirosoma pollinicola</name>
    <dbReference type="NCBI Taxonomy" id="2057025"/>
    <lineage>
        <taxon>Bacteria</taxon>
        <taxon>Pseudomonadati</taxon>
        <taxon>Bacteroidota</taxon>
        <taxon>Cytophagia</taxon>
        <taxon>Cytophagales</taxon>
        <taxon>Cytophagaceae</taxon>
        <taxon>Spirosoma</taxon>
    </lineage>
</organism>
<reference evidence="2 3" key="1">
    <citation type="submission" date="2017-11" db="EMBL/GenBank/DDBJ databases">
        <title>Taxonomic description and genome sequences of Spirosoma HA7 sp. nov., isolated from pollen microhabitat of Corylus avellana.</title>
        <authorList>
            <person name="Ambika Manirajan B."/>
            <person name="Suarez C."/>
            <person name="Ratering S."/>
            <person name="Geissler-Plaum R."/>
            <person name="Cardinale M."/>
            <person name="Sylvia S."/>
        </authorList>
    </citation>
    <scope>NUCLEOTIDE SEQUENCE [LARGE SCALE GENOMIC DNA]</scope>
    <source>
        <strain evidence="2 3">HA7</strain>
    </source>
</reference>
<evidence type="ECO:0000313" key="2">
    <source>
        <dbReference type="EMBL" id="AUD07054.1"/>
    </source>
</evidence>